<proteinExistence type="inferred from homology"/>
<feature type="transmembrane region" description="Helical" evidence="4">
    <location>
        <begin position="361"/>
        <end position="381"/>
    </location>
</feature>
<organism evidence="5 6">
    <name type="scientific">Aspergillus avenaceus</name>
    <dbReference type="NCBI Taxonomy" id="36643"/>
    <lineage>
        <taxon>Eukaryota</taxon>
        <taxon>Fungi</taxon>
        <taxon>Dikarya</taxon>
        <taxon>Ascomycota</taxon>
        <taxon>Pezizomycotina</taxon>
        <taxon>Eurotiomycetes</taxon>
        <taxon>Eurotiomycetidae</taxon>
        <taxon>Eurotiales</taxon>
        <taxon>Aspergillaceae</taxon>
        <taxon>Aspergillus</taxon>
        <taxon>Aspergillus subgen. Circumdati</taxon>
    </lineage>
</organism>
<feature type="compositionally biased region" description="Polar residues" evidence="3">
    <location>
        <begin position="10"/>
        <end position="21"/>
    </location>
</feature>
<evidence type="ECO:0000256" key="2">
    <source>
        <dbReference type="ARBA" id="ARBA00006727"/>
    </source>
</evidence>
<dbReference type="PANTHER" id="PTHR11360:SF130">
    <property type="entry name" value="MAJOR FACILITATOR SUPERFAMILY (MFS) PROFILE DOMAIN-CONTAINING PROTEIN-RELATED"/>
    <property type="match status" value="1"/>
</dbReference>
<protein>
    <submittedName>
        <fullName evidence="5">Major facilitator superfamily domain-containing protein</fullName>
    </submittedName>
</protein>
<keyword evidence="6" id="KW-1185">Reference proteome</keyword>
<dbReference type="InterPro" id="IPR011701">
    <property type="entry name" value="MFS"/>
</dbReference>
<feature type="transmembrane region" description="Helical" evidence="4">
    <location>
        <begin position="227"/>
        <end position="247"/>
    </location>
</feature>
<dbReference type="InterPro" id="IPR036259">
    <property type="entry name" value="MFS_trans_sf"/>
</dbReference>
<feature type="transmembrane region" description="Helical" evidence="4">
    <location>
        <begin position="195"/>
        <end position="215"/>
    </location>
</feature>
<dbReference type="InterPro" id="IPR050327">
    <property type="entry name" value="Proton-linked_MCT"/>
</dbReference>
<keyword evidence="4" id="KW-0812">Transmembrane</keyword>
<keyword evidence="4" id="KW-1133">Transmembrane helix</keyword>
<gene>
    <name evidence="5" type="ORF">BDV25DRAFT_158499</name>
</gene>
<feature type="transmembrane region" description="Helical" evidence="4">
    <location>
        <begin position="138"/>
        <end position="157"/>
    </location>
</feature>
<accession>A0A5N6TPS5</accession>
<dbReference type="Pfam" id="PF07690">
    <property type="entry name" value="MFS_1"/>
    <property type="match status" value="1"/>
</dbReference>
<evidence type="ECO:0000313" key="6">
    <source>
        <dbReference type="Proteomes" id="UP000325780"/>
    </source>
</evidence>
<feature type="transmembrane region" description="Helical" evidence="4">
    <location>
        <begin position="337"/>
        <end position="355"/>
    </location>
</feature>
<comment type="subcellular location">
    <subcellularLocation>
        <location evidence="1">Membrane</location>
        <topology evidence="1">Multi-pass membrane protein</topology>
    </subcellularLocation>
</comment>
<evidence type="ECO:0000256" key="1">
    <source>
        <dbReference type="ARBA" id="ARBA00004141"/>
    </source>
</evidence>
<feature type="transmembrane region" description="Helical" evidence="4">
    <location>
        <begin position="427"/>
        <end position="450"/>
    </location>
</feature>
<feature type="transmembrane region" description="Helical" evidence="4">
    <location>
        <begin position="109"/>
        <end position="126"/>
    </location>
</feature>
<name>A0A5N6TPS5_ASPAV</name>
<dbReference type="OrthoDB" id="6499973at2759"/>
<keyword evidence="4" id="KW-0472">Membrane</keyword>
<dbReference type="EMBL" id="ML742164">
    <property type="protein sequence ID" value="KAE8148358.1"/>
    <property type="molecule type" value="Genomic_DNA"/>
</dbReference>
<dbReference type="Gene3D" id="1.20.1250.20">
    <property type="entry name" value="MFS general substrate transporter like domains"/>
    <property type="match status" value="2"/>
</dbReference>
<dbReference type="GO" id="GO:0016020">
    <property type="term" value="C:membrane"/>
    <property type="evidence" value="ECO:0007669"/>
    <property type="project" value="UniProtKB-SubCell"/>
</dbReference>
<sequence>MQNRLDAASLDTSCKTTPTASERNDDSVAEKGFLATDNTTAPQTFTSNIISYIRTSGNDHGPPPDGGLQAWSQILWAHLTITSTWGYVTAFGVFQTYYTQMLDETPSTISWIGSVQVFFLFLVGTLSGRASDAGYFKLIWGIGALLVLLGVFMASISTQYWQLFLSQGLCLGIGSGLMFCPVLSLISTYFAKNRALAVGISATGSSTGGLVFPAVLEQLLPRIGFPWTMRVLGFLTLAMLVPPFIFFKPRVPPRTGGPVVEWEAFKDPSYTLFGIGVFFNFWGLYVAFFYIGSFARDIIGVDHSTSINLLLIMNGAGMPSRIIPNLLADRSMGPMNLLIPVMFFTAITLYGWIGVTQIKGLYAFSVIYGIFAASLQSLFPASLTSLTEDFKKIGVRTGMVLSIISFACLTGSPIAGALVQHGDGNYLYAQCFAASSMICGCMLVVLARVWKTGWVLRARI</sequence>
<dbReference type="PANTHER" id="PTHR11360">
    <property type="entry name" value="MONOCARBOXYLATE TRANSPORTER"/>
    <property type="match status" value="1"/>
</dbReference>
<feature type="transmembrane region" description="Helical" evidence="4">
    <location>
        <begin position="268"/>
        <end position="292"/>
    </location>
</feature>
<evidence type="ECO:0000256" key="3">
    <source>
        <dbReference type="SAM" id="MobiDB-lite"/>
    </source>
</evidence>
<dbReference type="GO" id="GO:0022857">
    <property type="term" value="F:transmembrane transporter activity"/>
    <property type="evidence" value="ECO:0007669"/>
    <property type="project" value="InterPro"/>
</dbReference>
<feature type="transmembrane region" description="Helical" evidence="4">
    <location>
        <begin position="74"/>
        <end position="97"/>
    </location>
</feature>
<dbReference type="AlphaFoldDB" id="A0A5N6TPS5"/>
<evidence type="ECO:0000313" key="5">
    <source>
        <dbReference type="EMBL" id="KAE8148358.1"/>
    </source>
</evidence>
<comment type="similarity">
    <text evidence="2">Belongs to the major facilitator superfamily. Monocarboxylate porter (TC 2.A.1.13) family.</text>
</comment>
<dbReference type="SUPFAM" id="SSF103473">
    <property type="entry name" value="MFS general substrate transporter"/>
    <property type="match status" value="1"/>
</dbReference>
<feature type="region of interest" description="Disordered" evidence="3">
    <location>
        <begin position="1"/>
        <end position="28"/>
    </location>
</feature>
<feature type="transmembrane region" description="Helical" evidence="4">
    <location>
        <begin position="163"/>
        <end position="183"/>
    </location>
</feature>
<dbReference type="Proteomes" id="UP000325780">
    <property type="component" value="Unassembled WGS sequence"/>
</dbReference>
<feature type="transmembrane region" description="Helical" evidence="4">
    <location>
        <begin position="393"/>
        <end position="415"/>
    </location>
</feature>
<evidence type="ECO:0000256" key="4">
    <source>
        <dbReference type="SAM" id="Phobius"/>
    </source>
</evidence>
<reference evidence="5 6" key="1">
    <citation type="submission" date="2019-04" db="EMBL/GenBank/DDBJ databases">
        <title>Friends and foes A comparative genomics study of 23 Aspergillus species from section Flavi.</title>
        <authorList>
            <consortium name="DOE Joint Genome Institute"/>
            <person name="Kjaerbolling I."/>
            <person name="Vesth T."/>
            <person name="Frisvad J.C."/>
            <person name="Nybo J.L."/>
            <person name="Theobald S."/>
            <person name="Kildgaard S."/>
            <person name="Isbrandt T."/>
            <person name="Kuo A."/>
            <person name="Sato A."/>
            <person name="Lyhne E.K."/>
            <person name="Kogle M.E."/>
            <person name="Wiebenga A."/>
            <person name="Kun R.S."/>
            <person name="Lubbers R.J."/>
            <person name="Makela M.R."/>
            <person name="Barry K."/>
            <person name="Chovatia M."/>
            <person name="Clum A."/>
            <person name="Daum C."/>
            <person name="Haridas S."/>
            <person name="He G."/>
            <person name="LaButti K."/>
            <person name="Lipzen A."/>
            <person name="Mondo S."/>
            <person name="Riley R."/>
            <person name="Salamov A."/>
            <person name="Simmons B.A."/>
            <person name="Magnuson J.K."/>
            <person name="Henrissat B."/>
            <person name="Mortensen U.H."/>
            <person name="Larsen T.O."/>
            <person name="Devries R.P."/>
            <person name="Grigoriev I.V."/>
            <person name="Machida M."/>
            <person name="Baker S.E."/>
            <person name="Andersen M.R."/>
        </authorList>
    </citation>
    <scope>NUCLEOTIDE SEQUENCE [LARGE SCALE GENOMIC DNA]</scope>
    <source>
        <strain evidence="5 6">IBT 18842</strain>
    </source>
</reference>